<dbReference type="RefSeq" id="XP_014146536.1">
    <property type="nucleotide sequence ID" value="XM_014291061.1"/>
</dbReference>
<gene>
    <name evidence="3" type="ORF">SARC_14807</name>
</gene>
<dbReference type="AlphaFoldDB" id="A0A0L0F7J7"/>
<dbReference type="Proteomes" id="UP000054560">
    <property type="component" value="Unassembled WGS sequence"/>
</dbReference>
<keyword evidence="2" id="KW-0472">Membrane</keyword>
<name>A0A0L0F7J7_9EUKA</name>
<organism evidence="3 4">
    <name type="scientific">Sphaeroforma arctica JP610</name>
    <dbReference type="NCBI Taxonomy" id="667725"/>
    <lineage>
        <taxon>Eukaryota</taxon>
        <taxon>Ichthyosporea</taxon>
        <taxon>Ichthyophonida</taxon>
        <taxon>Sphaeroforma</taxon>
    </lineage>
</organism>
<dbReference type="EMBL" id="KQ246724">
    <property type="protein sequence ID" value="KNC72634.1"/>
    <property type="molecule type" value="Genomic_DNA"/>
</dbReference>
<protein>
    <submittedName>
        <fullName evidence="3">Uncharacterized protein</fullName>
    </submittedName>
</protein>
<proteinExistence type="predicted"/>
<keyword evidence="2" id="KW-0812">Transmembrane</keyword>
<evidence type="ECO:0000256" key="1">
    <source>
        <dbReference type="SAM" id="Coils"/>
    </source>
</evidence>
<keyword evidence="2" id="KW-1133">Transmembrane helix</keyword>
<evidence type="ECO:0000313" key="4">
    <source>
        <dbReference type="Proteomes" id="UP000054560"/>
    </source>
</evidence>
<evidence type="ECO:0000313" key="3">
    <source>
        <dbReference type="EMBL" id="KNC72634.1"/>
    </source>
</evidence>
<feature type="coiled-coil region" evidence="1">
    <location>
        <begin position="83"/>
        <end position="121"/>
    </location>
</feature>
<keyword evidence="4" id="KW-1185">Reference proteome</keyword>
<reference evidence="3 4" key="1">
    <citation type="submission" date="2011-02" db="EMBL/GenBank/DDBJ databases">
        <title>The Genome Sequence of Sphaeroforma arctica JP610.</title>
        <authorList>
            <consortium name="The Broad Institute Genome Sequencing Platform"/>
            <person name="Russ C."/>
            <person name="Cuomo C."/>
            <person name="Young S.K."/>
            <person name="Zeng Q."/>
            <person name="Gargeya S."/>
            <person name="Alvarado L."/>
            <person name="Berlin A."/>
            <person name="Chapman S.B."/>
            <person name="Chen Z."/>
            <person name="Freedman E."/>
            <person name="Gellesch M."/>
            <person name="Goldberg J."/>
            <person name="Griggs A."/>
            <person name="Gujja S."/>
            <person name="Heilman E."/>
            <person name="Heiman D."/>
            <person name="Howarth C."/>
            <person name="Mehta T."/>
            <person name="Neiman D."/>
            <person name="Pearson M."/>
            <person name="Roberts A."/>
            <person name="Saif S."/>
            <person name="Shea T."/>
            <person name="Shenoy N."/>
            <person name="Sisk P."/>
            <person name="Stolte C."/>
            <person name="Sykes S."/>
            <person name="White J."/>
            <person name="Yandava C."/>
            <person name="Burger G."/>
            <person name="Gray M.W."/>
            <person name="Holland P.W.H."/>
            <person name="King N."/>
            <person name="Lang F.B.F."/>
            <person name="Roger A.J."/>
            <person name="Ruiz-Trillo I."/>
            <person name="Haas B."/>
            <person name="Nusbaum C."/>
            <person name="Birren B."/>
        </authorList>
    </citation>
    <scope>NUCLEOTIDE SEQUENCE [LARGE SCALE GENOMIC DNA]</scope>
    <source>
        <strain evidence="3 4">JP610</strain>
    </source>
</reference>
<evidence type="ECO:0000256" key="2">
    <source>
        <dbReference type="SAM" id="Phobius"/>
    </source>
</evidence>
<sequence length="225" mass="25121">MMSVETNNGLRVPAYLRSRKSISVLAVCMMLVLTVYYNHTSIISNEREACQIHGSSQLDGNTAPGTSNLEKACIDIAADRERIENDTAQLDSIRAELDDQQNVLNAEREILQTEREELQAHFETLSGVGSVEIVDNEWYISSERNTTVDALAVNRSAEGWHQLLQQIGVCDFDDLAGLTPEHWDGDMLTFKPPNCKLMVFDNKEVVVGLLKNKHISMVGDSIARQ</sequence>
<feature type="transmembrane region" description="Helical" evidence="2">
    <location>
        <begin position="21"/>
        <end position="37"/>
    </location>
</feature>
<accession>A0A0L0F7J7</accession>
<dbReference type="GeneID" id="25915311"/>
<feature type="non-terminal residue" evidence="3">
    <location>
        <position position="225"/>
    </location>
</feature>
<keyword evidence="1" id="KW-0175">Coiled coil</keyword>